<protein>
    <submittedName>
        <fullName evidence="2">Uncharacterized protein</fullName>
    </submittedName>
</protein>
<keyword evidence="3" id="KW-1185">Reference proteome</keyword>
<dbReference type="eggNOG" id="COG1002">
    <property type="taxonomic scope" value="Bacteria"/>
</dbReference>
<feature type="compositionally biased region" description="Basic residues" evidence="1">
    <location>
        <begin position="96"/>
        <end position="112"/>
    </location>
</feature>
<name>F9U9N9_9GAMM</name>
<evidence type="ECO:0000313" key="2">
    <source>
        <dbReference type="EMBL" id="EGV18837.1"/>
    </source>
</evidence>
<gene>
    <name evidence="2" type="ORF">ThimaDRAFT_1641</name>
</gene>
<feature type="region of interest" description="Disordered" evidence="1">
    <location>
        <begin position="91"/>
        <end position="126"/>
    </location>
</feature>
<accession>F9U9N9</accession>
<dbReference type="AlphaFoldDB" id="F9U9N9"/>
<dbReference type="PATRIC" id="fig|768671.3.peg.1745"/>
<evidence type="ECO:0000313" key="3">
    <source>
        <dbReference type="Proteomes" id="UP000005459"/>
    </source>
</evidence>
<proteinExistence type="predicted"/>
<dbReference type="Proteomes" id="UP000005459">
    <property type="component" value="Unassembled WGS sequence"/>
</dbReference>
<reference evidence="2 3" key="1">
    <citation type="submission" date="2011-06" db="EMBL/GenBank/DDBJ databases">
        <title>The draft genome of Thiocapsa marina 5811.</title>
        <authorList>
            <consortium name="US DOE Joint Genome Institute (JGI-PGF)"/>
            <person name="Lucas S."/>
            <person name="Han J."/>
            <person name="Cheng J.-F."/>
            <person name="Goodwin L."/>
            <person name="Pitluck S."/>
            <person name="Peters L."/>
            <person name="Land M.L."/>
            <person name="Hauser L."/>
            <person name="Vogl K."/>
            <person name="Liu Z."/>
            <person name="Imhoff J."/>
            <person name="Thiel V."/>
            <person name="Frigaard N.-U."/>
            <person name="Bryant D."/>
            <person name="Woyke T.J."/>
        </authorList>
    </citation>
    <scope>NUCLEOTIDE SEQUENCE [LARGE SCALE GENOMIC DNA]</scope>
    <source>
        <strain evidence="2 3">5811</strain>
    </source>
</reference>
<dbReference type="STRING" id="768671.ThimaDRAFT_1641"/>
<evidence type="ECO:0000256" key="1">
    <source>
        <dbReference type="SAM" id="MobiDB-lite"/>
    </source>
</evidence>
<organism evidence="2 3">
    <name type="scientific">Thiocapsa marina 5811</name>
    <dbReference type="NCBI Taxonomy" id="768671"/>
    <lineage>
        <taxon>Bacteria</taxon>
        <taxon>Pseudomonadati</taxon>
        <taxon>Pseudomonadota</taxon>
        <taxon>Gammaproteobacteria</taxon>
        <taxon>Chromatiales</taxon>
        <taxon>Chromatiaceae</taxon>
        <taxon>Thiocapsa</taxon>
    </lineage>
</organism>
<sequence>MQQNAEGLTKTYNRFHNYAELSADIAELRSLHIELDRAVAAAYGWDDLDLGHDFHGTKQGARFTISETARREVLDRLLELNHQRYAEEVAAGLHDKKAKKPTGAKRGRKRKAAGAEPGTPVQTELF</sequence>
<dbReference type="EMBL" id="AFWV01000005">
    <property type="protein sequence ID" value="EGV18837.1"/>
    <property type="molecule type" value="Genomic_DNA"/>
</dbReference>